<dbReference type="AlphaFoldDB" id="A0A7X2TAX9"/>
<evidence type="ECO:0000256" key="5">
    <source>
        <dbReference type="ARBA" id="ARBA00022597"/>
    </source>
</evidence>
<evidence type="ECO:0000256" key="6">
    <source>
        <dbReference type="ARBA" id="ARBA00022737"/>
    </source>
</evidence>
<comment type="subcellular location">
    <subcellularLocation>
        <location evidence="2">Cell inner membrane</location>
    </subcellularLocation>
    <subcellularLocation>
        <location evidence="1 11">Cell membrane</location>
        <topology evidence="1 11">Peripheral membrane protein</topology>
    </subcellularLocation>
</comment>
<dbReference type="InterPro" id="IPR003439">
    <property type="entry name" value="ABC_transporter-like_ATP-bd"/>
</dbReference>
<evidence type="ECO:0000313" key="14">
    <source>
        <dbReference type="Proteomes" id="UP000429958"/>
    </source>
</evidence>
<dbReference type="CDD" id="cd03216">
    <property type="entry name" value="ABC_Carb_Monos_I"/>
    <property type="match status" value="1"/>
</dbReference>
<dbReference type="EMBL" id="VUMD01000001">
    <property type="protein sequence ID" value="MSS35227.1"/>
    <property type="molecule type" value="Genomic_DNA"/>
</dbReference>
<evidence type="ECO:0000256" key="7">
    <source>
        <dbReference type="ARBA" id="ARBA00022741"/>
    </source>
</evidence>
<name>A0A7X2TAX9_9CLOT</name>
<gene>
    <name evidence="13" type="ORF">FYJ39_01180</name>
</gene>
<dbReference type="FunFam" id="3.40.50.300:FF:000126">
    <property type="entry name" value="Galactose/methyl galactoside import ATP-binding protein MglA"/>
    <property type="match status" value="1"/>
</dbReference>
<evidence type="ECO:0000256" key="10">
    <source>
        <dbReference type="ARBA" id="ARBA00023136"/>
    </source>
</evidence>
<keyword evidence="14" id="KW-1185">Reference proteome</keyword>
<feature type="domain" description="ABC transporter" evidence="12">
    <location>
        <begin position="257"/>
        <end position="503"/>
    </location>
</feature>
<keyword evidence="10 11" id="KW-0472">Membrane</keyword>
<evidence type="ECO:0000256" key="11">
    <source>
        <dbReference type="RuleBase" id="RU367029"/>
    </source>
</evidence>
<dbReference type="InterPro" id="IPR017871">
    <property type="entry name" value="ABC_transporter-like_CS"/>
</dbReference>
<comment type="catalytic activity">
    <reaction evidence="11">
        <text>D-galactose(out) + ATP + H2O = D-galactose(in) + ADP + phosphate + H(+)</text>
        <dbReference type="Rhea" id="RHEA:60156"/>
        <dbReference type="ChEBI" id="CHEBI:4139"/>
        <dbReference type="ChEBI" id="CHEBI:15377"/>
        <dbReference type="ChEBI" id="CHEBI:15378"/>
        <dbReference type="ChEBI" id="CHEBI:30616"/>
        <dbReference type="ChEBI" id="CHEBI:43474"/>
        <dbReference type="ChEBI" id="CHEBI:456216"/>
        <dbReference type="EC" id="7.5.2.11"/>
    </reaction>
</comment>
<dbReference type="GO" id="GO:0005524">
    <property type="term" value="F:ATP binding"/>
    <property type="evidence" value="ECO:0007669"/>
    <property type="project" value="UniProtKB-UniRule"/>
</dbReference>
<dbReference type="Gene3D" id="3.40.50.300">
    <property type="entry name" value="P-loop containing nucleotide triphosphate hydrolases"/>
    <property type="match status" value="2"/>
</dbReference>
<sequence>MAEQYRLEMVGVSKTFPGVKALDGINLKVRPGTVHALMGENGAGKSTLMKCLFGIYKMDEGQIFIDGTKVDITNPDEALHKGLAMVHQELQPIPERSIAENMYLGRYPVKGFGPFKMVNHKAMNSEAEKWLKDVKMNFNPKAKLGTLSIGQMQSVEIAKAVSQNARLVILDEPTSSLTDNEVEALFRIIRDLKSRGVSMIYISHKMAEIRQIADDITIMRDGTYVGSWKIKDISDDEIVKQMVGRELTNVYPPKGDYRTDETVLKVTKLCSIHERSFQDCSFELKRGEILGFGGLVGAQRTELMEAIFGMRHIASGEIEILGKKRVIKQPRDAINDSVGMITEDRRGTGILGCLSIDDNTAIASYKNYTHFGKINKKEVDAVVKDSISKLSIKTPSGKTLIRSLSGGNQQKVIIARWLANNPDILIMDEPTRGIDVGAKYEIYQIMIDLVKQGKSIIMISSEMPELIGMSNRIIVMCNGHITGEVEDEEATQEKIMAYATQFI</sequence>
<keyword evidence="3 11" id="KW-0813">Transport</keyword>
<feature type="domain" description="ABC transporter" evidence="12">
    <location>
        <begin position="7"/>
        <end position="246"/>
    </location>
</feature>
<evidence type="ECO:0000256" key="1">
    <source>
        <dbReference type="ARBA" id="ARBA00004202"/>
    </source>
</evidence>
<dbReference type="InterPro" id="IPR003593">
    <property type="entry name" value="AAA+_ATPase"/>
</dbReference>
<evidence type="ECO:0000256" key="4">
    <source>
        <dbReference type="ARBA" id="ARBA00022475"/>
    </source>
</evidence>
<comment type="function">
    <text evidence="11">Part of an ABC transporter complex involved in carbohydrate import. Could be involved in ribose, galactose and/or methyl galactoside import. Responsible for energy coupling to the transport system.</text>
</comment>
<keyword evidence="8 11" id="KW-0067">ATP-binding</keyword>
<comment type="caution">
    <text evidence="13">The sequence shown here is derived from an EMBL/GenBank/DDBJ whole genome shotgun (WGS) entry which is preliminary data.</text>
</comment>
<dbReference type="PROSITE" id="PS50893">
    <property type="entry name" value="ABC_TRANSPORTER_2"/>
    <property type="match status" value="2"/>
</dbReference>
<evidence type="ECO:0000256" key="2">
    <source>
        <dbReference type="ARBA" id="ARBA00004533"/>
    </source>
</evidence>
<comment type="similarity">
    <text evidence="11">Belongs to the ABC transporter superfamily.</text>
</comment>
<keyword evidence="6" id="KW-0677">Repeat</keyword>
<keyword evidence="4 11" id="KW-1003">Cell membrane</keyword>
<dbReference type="FunFam" id="3.40.50.300:FF:000127">
    <property type="entry name" value="Ribose import ATP-binding protein RbsA"/>
    <property type="match status" value="1"/>
</dbReference>
<dbReference type="RefSeq" id="WP_154470635.1">
    <property type="nucleotide sequence ID" value="NZ_DBEWUL010000147.1"/>
</dbReference>
<evidence type="ECO:0000256" key="9">
    <source>
        <dbReference type="ARBA" id="ARBA00022967"/>
    </source>
</evidence>
<dbReference type="PROSITE" id="PS00211">
    <property type="entry name" value="ABC_TRANSPORTER_1"/>
    <property type="match status" value="1"/>
</dbReference>
<dbReference type="SUPFAM" id="SSF52540">
    <property type="entry name" value="P-loop containing nucleoside triphosphate hydrolases"/>
    <property type="match status" value="2"/>
</dbReference>
<organism evidence="13 14">
    <name type="scientific">Clostridium porci</name>
    <dbReference type="NCBI Taxonomy" id="2605778"/>
    <lineage>
        <taxon>Bacteria</taxon>
        <taxon>Bacillati</taxon>
        <taxon>Bacillota</taxon>
        <taxon>Clostridia</taxon>
        <taxon>Eubacteriales</taxon>
        <taxon>Clostridiaceae</taxon>
        <taxon>Clostridium</taxon>
    </lineage>
</organism>
<keyword evidence="5 11" id="KW-0762">Sugar transport</keyword>
<proteinExistence type="inferred from homology"/>
<evidence type="ECO:0000313" key="13">
    <source>
        <dbReference type="EMBL" id="MSS35227.1"/>
    </source>
</evidence>
<evidence type="ECO:0000256" key="3">
    <source>
        <dbReference type="ARBA" id="ARBA00022448"/>
    </source>
</evidence>
<dbReference type="InterPro" id="IPR050107">
    <property type="entry name" value="ABC_carbohydrate_import_ATPase"/>
</dbReference>
<accession>A0A7X2TAX9</accession>
<dbReference type="EC" id="7.5.2.11" evidence="11"/>
<dbReference type="CDD" id="cd03215">
    <property type="entry name" value="ABC_Carb_Monos_II"/>
    <property type="match status" value="1"/>
</dbReference>
<dbReference type="Proteomes" id="UP000429958">
    <property type="component" value="Unassembled WGS sequence"/>
</dbReference>
<evidence type="ECO:0000259" key="12">
    <source>
        <dbReference type="PROSITE" id="PS50893"/>
    </source>
</evidence>
<dbReference type="GO" id="GO:0043211">
    <property type="term" value="F:ABC-type carbohydrate transporter activity"/>
    <property type="evidence" value="ECO:0007669"/>
    <property type="project" value="UniProtKB-UniRule"/>
</dbReference>
<dbReference type="GO" id="GO:0016887">
    <property type="term" value="F:ATP hydrolysis activity"/>
    <property type="evidence" value="ECO:0007669"/>
    <property type="project" value="InterPro"/>
</dbReference>
<dbReference type="PANTHER" id="PTHR43790">
    <property type="entry name" value="CARBOHYDRATE TRANSPORT ATP-BINDING PROTEIN MG119-RELATED"/>
    <property type="match status" value="1"/>
</dbReference>
<keyword evidence="7 11" id="KW-0547">Nucleotide-binding</keyword>
<dbReference type="SMART" id="SM00382">
    <property type="entry name" value="AAA"/>
    <property type="match status" value="2"/>
</dbReference>
<dbReference type="Pfam" id="PF00005">
    <property type="entry name" value="ABC_tran"/>
    <property type="match status" value="2"/>
</dbReference>
<reference evidence="13 14" key="1">
    <citation type="submission" date="2019-08" db="EMBL/GenBank/DDBJ databases">
        <title>In-depth cultivation of the pig gut microbiome towards novel bacterial diversity and tailored functional studies.</title>
        <authorList>
            <person name="Wylensek D."/>
            <person name="Hitch T.C.A."/>
            <person name="Clavel T."/>
        </authorList>
    </citation>
    <scope>NUCLEOTIDE SEQUENCE [LARGE SCALE GENOMIC DNA]</scope>
    <source>
        <strain evidence="13 14">WCA-389-WT-23D1</strain>
    </source>
</reference>
<dbReference type="PANTHER" id="PTHR43790:SF7">
    <property type="entry name" value="GALACTOSE_METHYL GALACTOSIDE IMPORT ATP-BINDING PROTEIN MGLA"/>
    <property type="match status" value="1"/>
</dbReference>
<keyword evidence="9 11" id="KW-1278">Translocase</keyword>
<protein>
    <recommendedName>
        <fullName evidence="11">Ribose/galactose/methyl galactoside import ATP-binding protein</fullName>
        <ecNumber evidence="11">7.5.2.11</ecNumber>
    </recommendedName>
</protein>
<dbReference type="GO" id="GO:0005886">
    <property type="term" value="C:plasma membrane"/>
    <property type="evidence" value="ECO:0007669"/>
    <property type="project" value="UniProtKB-SubCell"/>
</dbReference>
<dbReference type="GO" id="GO:0015749">
    <property type="term" value="P:monosaccharide transmembrane transport"/>
    <property type="evidence" value="ECO:0007669"/>
    <property type="project" value="UniProtKB-ARBA"/>
</dbReference>
<evidence type="ECO:0000256" key="8">
    <source>
        <dbReference type="ARBA" id="ARBA00022840"/>
    </source>
</evidence>
<dbReference type="InterPro" id="IPR027417">
    <property type="entry name" value="P-loop_NTPase"/>
</dbReference>